<dbReference type="PANTHER" id="PTHR43547:SF2">
    <property type="entry name" value="HYBRID SIGNAL TRANSDUCTION HISTIDINE KINASE C"/>
    <property type="match status" value="1"/>
</dbReference>
<dbReference type="Gene3D" id="1.10.287.130">
    <property type="match status" value="1"/>
</dbReference>
<dbReference type="InterPro" id="IPR005467">
    <property type="entry name" value="His_kinase_dom"/>
</dbReference>
<dbReference type="SUPFAM" id="SSF52172">
    <property type="entry name" value="CheY-like"/>
    <property type="match status" value="2"/>
</dbReference>
<dbReference type="OrthoDB" id="45683at2"/>
<dbReference type="RefSeq" id="WP_073615261.1">
    <property type="nucleotide sequence ID" value="NZ_FRFE01000022.1"/>
</dbReference>
<dbReference type="SMART" id="SM00388">
    <property type="entry name" value="HisKA"/>
    <property type="match status" value="1"/>
</dbReference>
<keyword evidence="3 4" id="KW-0597">Phosphoprotein</keyword>
<evidence type="ECO:0000259" key="5">
    <source>
        <dbReference type="PROSITE" id="PS50109"/>
    </source>
</evidence>
<dbReference type="SMART" id="SM00387">
    <property type="entry name" value="HATPase_c"/>
    <property type="match status" value="1"/>
</dbReference>
<evidence type="ECO:0000313" key="7">
    <source>
        <dbReference type="EMBL" id="SHO51070.1"/>
    </source>
</evidence>
<dbReference type="Pfam" id="PF00072">
    <property type="entry name" value="Response_reg"/>
    <property type="match status" value="2"/>
</dbReference>
<keyword evidence="7" id="KW-0808">Transferase</keyword>
<dbReference type="PROSITE" id="PS50110">
    <property type="entry name" value="RESPONSE_REGULATORY"/>
    <property type="match status" value="2"/>
</dbReference>
<dbReference type="CDD" id="cd00082">
    <property type="entry name" value="HisKA"/>
    <property type="match status" value="1"/>
</dbReference>
<dbReference type="Gene3D" id="3.40.50.2300">
    <property type="match status" value="2"/>
</dbReference>
<evidence type="ECO:0000259" key="6">
    <source>
        <dbReference type="PROSITE" id="PS50110"/>
    </source>
</evidence>
<dbReference type="InterPro" id="IPR011006">
    <property type="entry name" value="CheY-like_superfamily"/>
</dbReference>
<dbReference type="SMART" id="SM00448">
    <property type="entry name" value="REC"/>
    <property type="match status" value="2"/>
</dbReference>
<evidence type="ECO:0000313" key="8">
    <source>
        <dbReference type="Proteomes" id="UP000184603"/>
    </source>
</evidence>
<dbReference type="InterPro" id="IPR003661">
    <property type="entry name" value="HisK_dim/P_dom"/>
</dbReference>
<dbReference type="InterPro" id="IPR004358">
    <property type="entry name" value="Sig_transdc_His_kin-like_C"/>
</dbReference>
<dbReference type="PROSITE" id="PS50109">
    <property type="entry name" value="HIS_KIN"/>
    <property type="match status" value="1"/>
</dbReference>
<organism evidence="7 8">
    <name type="scientific">Desulfopila aestuarii DSM 18488</name>
    <dbReference type="NCBI Taxonomy" id="1121416"/>
    <lineage>
        <taxon>Bacteria</taxon>
        <taxon>Pseudomonadati</taxon>
        <taxon>Thermodesulfobacteriota</taxon>
        <taxon>Desulfobulbia</taxon>
        <taxon>Desulfobulbales</taxon>
        <taxon>Desulfocapsaceae</taxon>
        <taxon>Desulfopila</taxon>
    </lineage>
</organism>
<dbReference type="Gene3D" id="3.30.565.10">
    <property type="entry name" value="Histidine kinase-like ATPase, C-terminal domain"/>
    <property type="match status" value="1"/>
</dbReference>
<dbReference type="AlphaFoldDB" id="A0A1M7YEL6"/>
<dbReference type="GO" id="GO:0000155">
    <property type="term" value="F:phosphorelay sensor kinase activity"/>
    <property type="evidence" value="ECO:0007669"/>
    <property type="project" value="InterPro"/>
</dbReference>
<evidence type="ECO:0000256" key="1">
    <source>
        <dbReference type="ARBA" id="ARBA00000085"/>
    </source>
</evidence>
<comment type="catalytic activity">
    <reaction evidence="1">
        <text>ATP + protein L-histidine = ADP + protein N-phospho-L-histidine.</text>
        <dbReference type="EC" id="2.7.13.3"/>
    </reaction>
</comment>
<dbReference type="PANTHER" id="PTHR43547">
    <property type="entry name" value="TWO-COMPONENT HISTIDINE KINASE"/>
    <property type="match status" value="1"/>
</dbReference>
<feature type="modified residue" description="4-aspartylphosphate" evidence="4">
    <location>
        <position position="566"/>
    </location>
</feature>
<keyword evidence="8" id="KW-1185">Reference proteome</keyword>
<evidence type="ECO:0000256" key="3">
    <source>
        <dbReference type="ARBA" id="ARBA00022553"/>
    </source>
</evidence>
<name>A0A1M7YEL6_9BACT</name>
<reference evidence="7 8" key="1">
    <citation type="submission" date="2016-12" db="EMBL/GenBank/DDBJ databases">
        <authorList>
            <person name="Song W.-J."/>
            <person name="Kurnit D.M."/>
        </authorList>
    </citation>
    <scope>NUCLEOTIDE SEQUENCE [LARGE SCALE GENOMIC DNA]</scope>
    <source>
        <strain evidence="7 8">DSM 18488</strain>
    </source>
</reference>
<dbReference type="InterPro" id="IPR036097">
    <property type="entry name" value="HisK_dim/P_sf"/>
</dbReference>
<dbReference type="InterPro" id="IPR001789">
    <property type="entry name" value="Sig_transdc_resp-reg_receiver"/>
</dbReference>
<dbReference type="STRING" id="1121416.SAMN02745220_03817"/>
<dbReference type="SUPFAM" id="SSF47384">
    <property type="entry name" value="Homodimeric domain of signal transducing histidine kinase"/>
    <property type="match status" value="1"/>
</dbReference>
<proteinExistence type="predicted"/>
<feature type="domain" description="Response regulatory" evidence="6">
    <location>
        <begin position="4"/>
        <end position="118"/>
    </location>
</feature>
<evidence type="ECO:0000256" key="4">
    <source>
        <dbReference type="PROSITE-ProRule" id="PRU00169"/>
    </source>
</evidence>
<dbReference type="CDD" id="cd00156">
    <property type="entry name" value="REC"/>
    <property type="match status" value="1"/>
</dbReference>
<sequence length="636" mass="70841">MGNAILVVDDERNFRTGIQFFLEENGYAVDQAATGSEALLQLRENSYQAVLLDLLLPDVEGIELAEFITLNHPDTAVVILTGNGSINTAVRAVRYGVVDYLQKPCRPELVLQILARGIESKRLKKELIASRYTFEQLAAATWEGIAFFSDDRLTQCNPQFWELFHIAEPTAETPHHLQEFVKDWQACMTLLQQCPTGEPSIFESIGFYGDGTSFPLEIRLRKMREKGELSWVAAFRDISARKQDEMSRLKMQEELTNAQRMKSIGLMAGSVAHDLNNILTAIVTFPELLLMKMESTEKYREDIDLIRKAGQQAAAVVADLLTVTRGATSQKESCNLNDIIESYKGSLDYIQLEREYPNAEITFRLHPQVAAIEASPVHLTKTLINLLANGIEAAGPSGSISITTETRCLQKMKEGYEIIPPGAFTVLSVRDSGPGISEADLPRLFEPFFSRKKLGRSGTGLGLTVIWNTIRDHHGYIDIHNTPGGCCFELYFPITQKTATQLTPSTFTHPPVGNGEKILVVDDEKGQLEVTAALLKRLGYTPITAGNGQSAVDYLHKEPVDLLLLDLWMEPGINGYETYRKAKKLRADQKAILTSGYFRPEDKATSQTLGIRQHLTKPYSIQALAHALHDELQDPS</sequence>
<feature type="modified residue" description="4-aspartylphosphate" evidence="4">
    <location>
        <position position="53"/>
    </location>
</feature>
<dbReference type="SUPFAM" id="SSF55874">
    <property type="entry name" value="ATPase domain of HSP90 chaperone/DNA topoisomerase II/histidine kinase"/>
    <property type="match status" value="1"/>
</dbReference>
<accession>A0A1M7YEL6</accession>
<dbReference type="Pfam" id="PF02518">
    <property type="entry name" value="HATPase_c"/>
    <property type="match status" value="1"/>
</dbReference>
<dbReference type="SUPFAM" id="SSF55785">
    <property type="entry name" value="PYP-like sensor domain (PAS domain)"/>
    <property type="match status" value="1"/>
</dbReference>
<protein>
    <recommendedName>
        <fullName evidence="2">histidine kinase</fullName>
        <ecNumber evidence="2">2.7.13.3</ecNumber>
    </recommendedName>
</protein>
<keyword evidence="7" id="KW-0418">Kinase</keyword>
<feature type="domain" description="Response regulatory" evidence="6">
    <location>
        <begin position="517"/>
        <end position="632"/>
    </location>
</feature>
<dbReference type="EC" id="2.7.13.3" evidence="2"/>
<feature type="domain" description="Histidine kinase" evidence="5">
    <location>
        <begin position="270"/>
        <end position="496"/>
    </location>
</feature>
<dbReference type="InterPro" id="IPR003594">
    <property type="entry name" value="HATPase_dom"/>
</dbReference>
<dbReference type="InterPro" id="IPR036890">
    <property type="entry name" value="HATPase_C_sf"/>
</dbReference>
<dbReference type="PRINTS" id="PR00344">
    <property type="entry name" value="BCTRLSENSOR"/>
</dbReference>
<gene>
    <name evidence="7" type="ORF">SAMN02745220_03817</name>
</gene>
<dbReference type="EMBL" id="FRFE01000022">
    <property type="protein sequence ID" value="SHO51070.1"/>
    <property type="molecule type" value="Genomic_DNA"/>
</dbReference>
<dbReference type="InterPro" id="IPR035965">
    <property type="entry name" value="PAS-like_dom_sf"/>
</dbReference>
<evidence type="ECO:0000256" key="2">
    <source>
        <dbReference type="ARBA" id="ARBA00012438"/>
    </source>
</evidence>
<dbReference type="Gene3D" id="3.30.450.20">
    <property type="entry name" value="PAS domain"/>
    <property type="match status" value="1"/>
</dbReference>
<dbReference type="Pfam" id="PF00512">
    <property type="entry name" value="HisKA"/>
    <property type="match status" value="1"/>
</dbReference>
<dbReference type="Proteomes" id="UP000184603">
    <property type="component" value="Unassembled WGS sequence"/>
</dbReference>